<feature type="region of interest" description="Disordered" evidence="1">
    <location>
        <begin position="544"/>
        <end position="565"/>
    </location>
</feature>
<protein>
    <submittedName>
        <fullName evidence="2">Uncharacterized protein</fullName>
    </submittedName>
</protein>
<evidence type="ECO:0000256" key="1">
    <source>
        <dbReference type="SAM" id="MobiDB-lite"/>
    </source>
</evidence>
<evidence type="ECO:0000313" key="3">
    <source>
        <dbReference type="Proteomes" id="UP000006640"/>
    </source>
</evidence>
<gene>
    <name evidence="2" type="ordered locus">Tbis_1365</name>
</gene>
<dbReference type="AlphaFoldDB" id="D6Y9G3"/>
<proteinExistence type="predicted"/>
<dbReference type="eggNOG" id="COG0140">
    <property type="taxonomic scope" value="Bacteria"/>
</dbReference>
<reference evidence="2 3" key="1">
    <citation type="submission" date="2010-01" db="EMBL/GenBank/DDBJ databases">
        <title>The complete genome of Thermobispora bispora DSM 43833.</title>
        <authorList>
            <consortium name="US DOE Joint Genome Institute (JGI-PGF)"/>
            <person name="Lucas S."/>
            <person name="Copeland A."/>
            <person name="Lapidus A."/>
            <person name="Glavina del Rio T."/>
            <person name="Dalin E."/>
            <person name="Tice H."/>
            <person name="Bruce D."/>
            <person name="Goodwin L."/>
            <person name="Pitluck S."/>
            <person name="Kyrpides N."/>
            <person name="Mavromatis K."/>
            <person name="Ivanova N."/>
            <person name="Mikhailova N."/>
            <person name="Chertkov O."/>
            <person name="Brettin T."/>
            <person name="Detter J.C."/>
            <person name="Han C."/>
            <person name="Larimer F."/>
            <person name="Land M."/>
            <person name="Hauser L."/>
            <person name="Markowitz V."/>
            <person name="Cheng J.-F."/>
            <person name="Hugenholtz P."/>
            <person name="Woyke T."/>
            <person name="Wu D."/>
            <person name="Jando M."/>
            <person name="Schneider S."/>
            <person name="Klenk H.-P."/>
            <person name="Eisen J.A."/>
        </authorList>
    </citation>
    <scope>NUCLEOTIDE SEQUENCE [LARGE SCALE GENOMIC DNA]</scope>
    <source>
        <strain evidence="3">ATCC 19993 / DSM 43833 / CBS 139.67 / JCM 10125 / KCTC 9307 / NBRC 14880 / R51</strain>
    </source>
</reference>
<dbReference type="HOGENOM" id="CLU_026633_0_0_11"/>
<dbReference type="EMBL" id="CP001874">
    <property type="protein sequence ID" value="ADG88083.1"/>
    <property type="molecule type" value="Genomic_DNA"/>
</dbReference>
<keyword evidence="3" id="KW-1185">Reference proteome</keyword>
<dbReference type="Proteomes" id="UP000006640">
    <property type="component" value="Chromosome"/>
</dbReference>
<name>D6Y9G3_THEBD</name>
<dbReference type="KEGG" id="tbi:Tbis_1365"/>
<dbReference type="RefSeq" id="WP_013131616.1">
    <property type="nucleotide sequence ID" value="NC_014165.1"/>
</dbReference>
<dbReference type="STRING" id="469371.Tbis_1365"/>
<accession>D6Y9G3</accession>
<sequence>MSIEWVNRAIDRLRAWGREKGVEVDIDEIRLLCDYASDYLDVHRLGDFRPSTFEELLLEIYPRKVIAPPESAPETIAAARTLVDFLLDQGEIGEDVAARMRETIDRIEPEMPHALADTSKFGMAKSLFSSIGPEALDGPMPGELAAEEGGAPDAGLAPLPPVRLAPAAELAAAVREVPLLRDAFRVAAWLTEGGRTTTTRKTLRVRDAKQITAELGIARPQLPWRLALHLGLIRLDRTAIVPGEAFRPLPGLPDDEVLRLWARMVAFLVDPPVAVTGDEVVDDGLFPIHDLLYRMQAPVPQDAIGEYLKETLAGDRPMGPIGAALAGLAEAGTVHVTEEGVTLTPHGLWGMRELYTSRGMDAPIAADPSEGDASTLIAGLVTDSLPEEEAERCIQAWLARRDPQTAADELLSAVVGAPAEVRGVAVSIVDRLGPEAAPAVRSYLDDPELRPHAIHWLSSRGLDAPPLTHEELLWVSVDMLALALPAAEADPETFAENIAASGPSIELIEEMWKVDHPDVVEVLEMLSGTLTDPDAAKAARKAAMKARSRAIRRPPGGREWSRLQG</sequence>
<organism evidence="2 3">
    <name type="scientific">Thermobispora bispora (strain ATCC 19993 / DSM 43833 / CBS 139.67 / JCM 10125 / KCTC 9307 / NBRC 14880 / R51)</name>
    <dbReference type="NCBI Taxonomy" id="469371"/>
    <lineage>
        <taxon>Bacteria</taxon>
        <taxon>Bacillati</taxon>
        <taxon>Actinomycetota</taxon>
        <taxon>Actinomycetes</taxon>
        <taxon>Streptosporangiales</taxon>
        <taxon>Streptosporangiaceae</taxon>
        <taxon>Thermobispora</taxon>
    </lineage>
</organism>
<evidence type="ECO:0000313" key="2">
    <source>
        <dbReference type="EMBL" id="ADG88083.1"/>
    </source>
</evidence>